<feature type="binding site" evidence="12">
    <location>
        <position position="958"/>
    </location>
    <ligand>
        <name>Mg(2+)</name>
        <dbReference type="ChEBI" id="CHEBI:18420"/>
        <label>2</label>
    </ligand>
</feature>
<reference evidence="16 19" key="3">
    <citation type="submission" date="2023-07" db="EMBL/GenBank/DDBJ databases">
        <title>Genome content predicts the carbon catabolic preferences of heterotrophic bacteria.</title>
        <authorList>
            <person name="Gralka M."/>
        </authorList>
    </citation>
    <scope>NUCLEOTIDE SEQUENCE [LARGE SCALE GENOMIC DNA]</scope>
    <source>
        <strain evidence="16 19">4G03</strain>
    </source>
</reference>
<dbReference type="HAMAP" id="MF_01480">
    <property type="entry name" value="Cas9"/>
    <property type="match status" value="1"/>
</dbReference>
<proteinExistence type="inferred from homology"/>
<dbReference type="InterPro" id="IPR041383">
    <property type="entry name" value="RuvC_III"/>
</dbReference>
<feature type="coiled-coil region" evidence="13">
    <location>
        <begin position="709"/>
        <end position="736"/>
    </location>
</feature>
<evidence type="ECO:0000256" key="10">
    <source>
        <dbReference type="ARBA" id="ARBA00023211"/>
    </source>
</evidence>
<dbReference type="EMBL" id="PDUU01000009">
    <property type="protein sequence ID" value="PHN97196.1"/>
    <property type="molecule type" value="Genomic_DNA"/>
</dbReference>
<feature type="binding site" evidence="12">
    <location>
        <position position="704"/>
    </location>
    <ligand>
        <name>Mg(2+)</name>
        <dbReference type="ChEBI" id="CHEBI:18420"/>
        <label>1</label>
    </ligand>
</feature>
<feature type="binding site" evidence="12">
    <location>
        <position position="9"/>
    </location>
    <ligand>
        <name>Mg(2+)</name>
        <dbReference type="ChEBI" id="CHEBI:18420"/>
        <label>1</label>
    </ligand>
</feature>
<dbReference type="GO" id="GO:0003723">
    <property type="term" value="F:RNA binding"/>
    <property type="evidence" value="ECO:0007669"/>
    <property type="project" value="UniProtKB-UniRule"/>
</dbReference>
<evidence type="ECO:0000313" key="16">
    <source>
        <dbReference type="EMBL" id="MDP2542419.1"/>
    </source>
</evidence>
<dbReference type="EC" id="3.1.-.-" evidence="12"/>
<evidence type="ECO:0000256" key="3">
    <source>
        <dbReference type="ARBA" id="ARBA00022723"/>
    </source>
</evidence>
<dbReference type="InterPro" id="IPR036397">
    <property type="entry name" value="RNaseH_sf"/>
</dbReference>
<dbReference type="Pfam" id="PF18541">
    <property type="entry name" value="RuvC_III"/>
    <property type="match status" value="1"/>
</dbReference>
<feature type="active site" description="Proton acceptor for HNH nuclease domain" evidence="12">
    <location>
        <position position="788"/>
    </location>
</feature>
<sequence>MTKKILGLDLGITSIGWALVEEAENNSEESKIIKLGVRVTPLTVDEKTDFEKGRPSSTNTERTLKRGARKNLQRYKLRREALINELINHNIISKETPLTEIGKNTTHQTLYLRAKAAKERVELEDFARILLSINKKRGYKSSRKARNEEEGGAIDGMSIAKELYENNLTPGEYVLNLLEQNKKYIPDFYKSDLHDEFNKIWKNQQKYYSETLSEPLYKELLEKNKKQTWAICKTPFNLVGITQKGTANEKRLERYQWRTKGLTEKLEFEHLAIVLQEINNDLNKSSDYLGAISDRSKELHFKNITAGEYLYQQIQENPHNSLKNQVFYRQDYMDEFEKIWSVQTLFHKELTLPLKEKIRDIIIFYQRKLKSQKGQLDFCQFESWEQEYMNDTTNKKIKRRIGRRVVPKSSPLFQEVKIWQILNNLIFSNKNTGDHIAINDLDKNIIDEIFQELNLRGEHKATSVLKILKKHIVLGNQSDWKANHEKIEGNTTNKALYDVYQKIAELEGYGFDWEKKTATAIKEELKAVFSEIGINQDILEFNGILQGKKFENQVSYQLWHLLYATEEDFNKVSKEDQMIYGNNAVSLKKKLVSKFGFKPEHTKMLASISFSQDYGNLSSKALKKILPELQKGYTYSEACKNVGYNHSNSFTKEELENRELKDKLELIKKNSLRNPVVEKILNQTVNVVNQIIETYGKPDEVCIELARELKKSADERSKMTRNIAEATKRNQDIKKLIIKDFGIPNPTKNDVIRYRLYEELSSNGYKTLFTNRKINKEDIFSKKIDIEHIIPKALVFDDSFSNKTLAYREVNLEKSNTTAFDFINNSNHSGIEDYKLRVESLYKDGKISPAKRKKLLTSKEDIPNDFIERDLRNSQYIAKKAKAMLFEVFPSVVATTGSITDKLREDWGLINVMKELNLPKYRALGLTEYEERLNKGTEEINKREVIKDWTKRNDHRHHAMDALTVAFTTHNHIQYINNLSARKLTNHKKHKIILNIENLITENKNGKRKFKAPISNFRTEAKKHIEAILISFKNKNKVVTRNINITKTKNNTLQKKQLTPRGQLHKETVYGKIKRPSKKTIKLNKNFEASTAQQIVNPVHKKIVLEHLKTFDNNPTIAFDRKTLKTNPLICKNKPFKEVVCFEDIYTIRKEVNPENFKTQKNIEKVIDTKTRQLLIQRLKDYDNNAIKAFSNLKKNPIWLHKEKGICIRRVRITGVSNAEALHTKKDHLGREILSEQGNKQAVDFVSTGNNHHIAIYKDNKGNLQEKVVSFYEAVARVNKNLSIIDKTYKEKEGWQFLFTMKQNEMFVFPNEDFDINEIDLTDAKKASRISPYLFRVQKIATKDYFFRHHLETTVEDNKSTKEIAWKRLGLNHIKGIKKVRLNHLGQIVQVGEY</sequence>
<dbReference type="RefSeq" id="WP_099216049.1">
    <property type="nucleotide sequence ID" value="NZ_JAUYVU010000011.1"/>
</dbReference>
<evidence type="ECO:0000256" key="7">
    <source>
        <dbReference type="ARBA" id="ARBA00022884"/>
    </source>
</evidence>
<dbReference type="InterPro" id="IPR033114">
    <property type="entry name" value="HNH_CAS9"/>
</dbReference>
<dbReference type="PROSITE" id="PS51749">
    <property type="entry name" value="HNH_CAS9"/>
    <property type="match status" value="1"/>
</dbReference>
<organism evidence="17 18">
    <name type="scientific">Tenacibaculum discolor</name>
    <dbReference type="NCBI Taxonomy" id="361581"/>
    <lineage>
        <taxon>Bacteria</taxon>
        <taxon>Pseudomonadati</taxon>
        <taxon>Bacteroidota</taxon>
        <taxon>Flavobacteriia</taxon>
        <taxon>Flavobacteriales</taxon>
        <taxon>Flavobacteriaceae</taxon>
        <taxon>Tenacibaculum</taxon>
    </lineage>
</organism>
<dbReference type="GO" id="GO:0004519">
    <property type="term" value="F:endonuclease activity"/>
    <property type="evidence" value="ECO:0007669"/>
    <property type="project" value="UniProtKB-UniRule"/>
</dbReference>
<evidence type="ECO:0000256" key="2">
    <source>
        <dbReference type="ARBA" id="ARBA00022722"/>
    </source>
</evidence>
<dbReference type="Proteomes" id="UP000222163">
    <property type="component" value="Unassembled WGS sequence"/>
</dbReference>
<dbReference type="EMBL" id="JAUYVU010000011">
    <property type="protein sequence ID" value="MDP2542419.1"/>
    <property type="molecule type" value="Genomic_DNA"/>
</dbReference>
<comment type="caution">
    <text evidence="17">The sequence shown here is derived from an EMBL/GenBank/DDBJ whole genome shotgun (WGS) entry which is preliminary data.</text>
</comment>
<keyword evidence="4 12" id="KW-0255">Endonuclease</keyword>
<comment type="domain">
    <text evidence="12">Has 2 endonuclease domains. The discontinuous RuvC-like domain cleaves the target DNA noncomplementary to crRNA while the HNH nuclease domain cleaves the target DNA complementary to crRNA.</text>
</comment>
<keyword evidence="5 12" id="KW-0378">Hydrolase</keyword>
<comment type="cofactor">
    <cofactor evidence="1 12">
        <name>Mg(2+)</name>
        <dbReference type="ChEBI" id="CHEBI:18420"/>
    </cofactor>
</comment>
<keyword evidence="7 12" id="KW-0694">RNA-binding</keyword>
<evidence type="ECO:0000256" key="12">
    <source>
        <dbReference type="HAMAP-Rule" id="MF_01480"/>
    </source>
</evidence>
<accession>A0A2G1BT32</accession>
<evidence type="ECO:0000256" key="4">
    <source>
        <dbReference type="ARBA" id="ARBA00022759"/>
    </source>
</evidence>
<evidence type="ECO:0000256" key="14">
    <source>
        <dbReference type="SAM" id="MobiDB-lite"/>
    </source>
</evidence>
<feature type="binding site" evidence="12">
    <location>
        <position position="9"/>
    </location>
    <ligand>
        <name>Mg(2+)</name>
        <dbReference type="ChEBI" id="CHEBI:18420"/>
        <label>2</label>
    </ligand>
</feature>
<keyword evidence="9 12" id="KW-0238">DNA-binding</keyword>
<dbReference type="Proteomes" id="UP001242342">
    <property type="component" value="Unassembled WGS sequence"/>
</dbReference>
<dbReference type="GO" id="GO:0016787">
    <property type="term" value="F:hydrolase activity"/>
    <property type="evidence" value="ECO:0007669"/>
    <property type="project" value="UniProtKB-KW"/>
</dbReference>
<dbReference type="GO" id="GO:0046872">
    <property type="term" value="F:metal ion binding"/>
    <property type="evidence" value="ECO:0007669"/>
    <property type="project" value="UniProtKB-UniRule"/>
</dbReference>
<evidence type="ECO:0000256" key="9">
    <source>
        <dbReference type="ARBA" id="ARBA00023125"/>
    </source>
</evidence>
<feature type="binding site" evidence="12">
    <location>
        <position position="708"/>
    </location>
    <ligand>
        <name>Mg(2+)</name>
        <dbReference type="ChEBI" id="CHEBI:18420"/>
        <label>2</label>
    </ligand>
</feature>
<evidence type="ECO:0000256" key="5">
    <source>
        <dbReference type="ARBA" id="ARBA00022801"/>
    </source>
</evidence>
<evidence type="ECO:0000313" key="18">
    <source>
        <dbReference type="Proteomes" id="UP000222163"/>
    </source>
</evidence>
<dbReference type="Pfam" id="PF13395">
    <property type="entry name" value="HNH_4"/>
    <property type="match status" value="1"/>
</dbReference>
<protein>
    <recommendedName>
        <fullName evidence="12">CRISPR-associated endonuclease Cas9</fullName>
        <ecNumber evidence="12">3.1.-.-</ecNumber>
    </recommendedName>
</protein>
<dbReference type="GO" id="GO:0043571">
    <property type="term" value="P:maintenance of CRISPR repeat elements"/>
    <property type="evidence" value="ECO:0007669"/>
    <property type="project" value="UniProtKB-UniRule"/>
</dbReference>
<evidence type="ECO:0000256" key="1">
    <source>
        <dbReference type="ARBA" id="ARBA00001946"/>
    </source>
</evidence>
<evidence type="ECO:0000259" key="15">
    <source>
        <dbReference type="PROSITE" id="PS51749"/>
    </source>
</evidence>
<feature type="active site" description="For RuvC-like nuclease domain" evidence="12">
    <location>
        <position position="9"/>
    </location>
</feature>
<comment type="similarity">
    <text evidence="12">Belongs to the CRISPR-associated Cas9 family.</text>
</comment>
<evidence type="ECO:0000313" key="17">
    <source>
        <dbReference type="EMBL" id="PHN97196.1"/>
    </source>
</evidence>
<evidence type="ECO:0000256" key="6">
    <source>
        <dbReference type="ARBA" id="ARBA00022842"/>
    </source>
</evidence>
<keyword evidence="19" id="KW-1185">Reference proteome</keyword>
<evidence type="ECO:0000256" key="8">
    <source>
        <dbReference type="ARBA" id="ARBA00023118"/>
    </source>
</evidence>
<evidence type="ECO:0000256" key="11">
    <source>
        <dbReference type="ARBA" id="ARBA00046380"/>
    </source>
</evidence>
<dbReference type="InterPro" id="IPR003615">
    <property type="entry name" value="HNH_nuc"/>
</dbReference>
<gene>
    <name evidence="12 17" type="primary">cas9</name>
    <name evidence="17" type="ORF">CSC81_12375</name>
    <name evidence="16" type="ORF">Q8W23_13140</name>
</gene>
<evidence type="ECO:0000313" key="19">
    <source>
        <dbReference type="Proteomes" id="UP001242342"/>
    </source>
</evidence>
<feature type="binding site" evidence="12">
    <location>
        <position position="708"/>
    </location>
    <ligand>
        <name>Mg(2+)</name>
        <dbReference type="ChEBI" id="CHEBI:18420"/>
        <label>1</label>
    </ligand>
</feature>
<keyword evidence="10" id="KW-0464">Manganese</keyword>
<name>A0A2G1BT32_9FLAO</name>
<dbReference type="NCBIfam" id="TIGR01865">
    <property type="entry name" value="cas_Csn1"/>
    <property type="match status" value="2"/>
</dbReference>
<feature type="domain" description="HNH Cas9-type" evidence="15">
    <location>
        <begin position="712"/>
        <end position="871"/>
    </location>
</feature>
<dbReference type="Gene3D" id="3.30.420.10">
    <property type="entry name" value="Ribonuclease H-like superfamily/Ribonuclease H"/>
    <property type="match status" value="3"/>
</dbReference>
<comment type="subunit">
    <text evidence="11 12">Monomer. Binds crRNA and tracrRNA.</text>
</comment>
<evidence type="ECO:0000256" key="13">
    <source>
        <dbReference type="SAM" id="Coils"/>
    </source>
</evidence>
<dbReference type="GO" id="GO:0003677">
    <property type="term" value="F:DNA binding"/>
    <property type="evidence" value="ECO:0007669"/>
    <property type="project" value="UniProtKB-UniRule"/>
</dbReference>
<keyword evidence="8 12" id="KW-0051">Antiviral defense</keyword>
<dbReference type="InterPro" id="IPR028629">
    <property type="entry name" value="Cas9"/>
</dbReference>
<feature type="region of interest" description="Disordered" evidence="14">
    <location>
        <begin position="48"/>
        <end position="67"/>
    </location>
</feature>
<comment type="function">
    <text evidence="12">CRISPR (clustered regularly interspaced short palindromic repeat) is an adaptive immune system that provides protection against mobile genetic elements (viruses, transposable elements and conjugative plasmids). CRISPR clusters contain spacers, sequences complementary to antecedent mobile elements, and target invading nucleic acids. CRISPR clusters are transcribed and processed into CRISPR RNA (crRNA). In type II CRISPR systems correct processing of pre-crRNA requires a trans-encoded small RNA (tracrRNA), endogenous ribonuclease 3 (rnc) and this protein. The tracrRNA serves as a guide for ribonuclease 3-aided processing of pre-crRNA. Subsequently Cas9/crRNA/tracrRNA endonucleolytically cleaves linear or circular dsDNA target complementary to the spacer; Cas9 is inactive in the absence of the 2 guide RNAs (gRNA). Cas9 recognizes the protospacer adjacent motif (PAM) in the CRISPR repeat sequences to help distinguish self versus nonself, as targets within the bacterial CRISPR locus do not have PAMs. PAM recognition is also required for catalytic activity.</text>
</comment>
<keyword evidence="13" id="KW-0175">Coiled coil</keyword>
<reference evidence="17 18" key="1">
    <citation type="journal article" date="2016" name="Nat. Commun.">
        <title>Microbial interactions lead to rapid micro-scale successions on model marine particles.</title>
        <authorList>
            <person name="Datta M.S."/>
            <person name="Sliwerska E."/>
            <person name="Gore J."/>
            <person name="Polz M.F."/>
            <person name="Cordero O.X."/>
        </authorList>
    </citation>
    <scope>NUCLEOTIDE SEQUENCE [LARGE SCALE GENOMIC DNA]</scope>
    <source>
        <strain evidence="17 18">4G03</strain>
    </source>
</reference>
<keyword evidence="3 12" id="KW-0479">Metal-binding</keyword>
<dbReference type="GO" id="GO:0051607">
    <property type="term" value="P:defense response to virus"/>
    <property type="evidence" value="ECO:0007669"/>
    <property type="project" value="UniProtKB-UniRule"/>
</dbReference>
<keyword evidence="6 12" id="KW-0460">Magnesium</keyword>
<reference evidence="17" key="2">
    <citation type="submission" date="2017-10" db="EMBL/GenBank/DDBJ databases">
        <authorList>
            <person name="Enke T.N."/>
            <person name="Cordero O.X."/>
        </authorList>
    </citation>
    <scope>NUCLEOTIDE SEQUENCE</scope>
    <source>
        <strain evidence="17">4G03</strain>
    </source>
</reference>
<keyword evidence="2 12" id="KW-0540">Nuclease</keyword>